<accession>A0A0S4QFJ6</accession>
<dbReference type="PANTHER" id="PTHR30055">
    <property type="entry name" value="HTH-TYPE TRANSCRIPTIONAL REGULATOR RUTR"/>
    <property type="match status" value="1"/>
</dbReference>
<dbReference type="EMBL" id="FAOZ01000001">
    <property type="protein sequence ID" value="CUU53951.1"/>
    <property type="molecule type" value="Genomic_DNA"/>
</dbReference>
<keyword evidence="2 4" id="KW-0238">DNA-binding</keyword>
<dbReference type="AlphaFoldDB" id="A0A0S4QFJ6"/>
<evidence type="ECO:0000313" key="8">
    <source>
        <dbReference type="Proteomes" id="UP000198802"/>
    </source>
</evidence>
<feature type="DNA-binding region" description="H-T-H motif" evidence="4">
    <location>
        <begin position="57"/>
        <end position="76"/>
    </location>
</feature>
<dbReference type="GO" id="GO:0000976">
    <property type="term" value="F:transcription cis-regulatory region binding"/>
    <property type="evidence" value="ECO:0007669"/>
    <property type="project" value="TreeGrafter"/>
</dbReference>
<dbReference type="GO" id="GO:0003700">
    <property type="term" value="F:DNA-binding transcription factor activity"/>
    <property type="evidence" value="ECO:0007669"/>
    <property type="project" value="TreeGrafter"/>
</dbReference>
<feature type="compositionally biased region" description="Gly residues" evidence="5">
    <location>
        <begin position="1"/>
        <end position="10"/>
    </location>
</feature>
<feature type="domain" description="HTH tetR-type" evidence="6">
    <location>
        <begin position="34"/>
        <end position="94"/>
    </location>
</feature>
<proteinExistence type="predicted"/>
<dbReference type="InterPro" id="IPR001647">
    <property type="entry name" value="HTH_TetR"/>
</dbReference>
<protein>
    <submittedName>
        <fullName evidence="7">DNA-binding transcriptional regulator, AcrR family</fullName>
    </submittedName>
</protein>
<dbReference type="SUPFAM" id="SSF46689">
    <property type="entry name" value="Homeodomain-like"/>
    <property type="match status" value="1"/>
</dbReference>
<dbReference type="Gene3D" id="1.10.357.10">
    <property type="entry name" value="Tetracycline Repressor, domain 2"/>
    <property type="match status" value="1"/>
</dbReference>
<dbReference type="InterPro" id="IPR009057">
    <property type="entry name" value="Homeodomain-like_sf"/>
</dbReference>
<evidence type="ECO:0000313" key="7">
    <source>
        <dbReference type="EMBL" id="CUU53951.1"/>
    </source>
</evidence>
<dbReference type="Pfam" id="PF16859">
    <property type="entry name" value="TetR_C_11"/>
    <property type="match status" value="1"/>
</dbReference>
<organism evidence="7 8">
    <name type="scientific">Parafrankia irregularis</name>
    <dbReference type="NCBI Taxonomy" id="795642"/>
    <lineage>
        <taxon>Bacteria</taxon>
        <taxon>Bacillati</taxon>
        <taxon>Actinomycetota</taxon>
        <taxon>Actinomycetes</taxon>
        <taxon>Frankiales</taxon>
        <taxon>Frankiaceae</taxon>
        <taxon>Parafrankia</taxon>
    </lineage>
</organism>
<dbReference type="PROSITE" id="PS50977">
    <property type="entry name" value="HTH_TETR_2"/>
    <property type="match status" value="1"/>
</dbReference>
<dbReference type="RefSeq" id="WP_193209882.1">
    <property type="nucleotide sequence ID" value="NZ_FAOZ01000001.1"/>
</dbReference>
<dbReference type="InterPro" id="IPR011075">
    <property type="entry name" value="TetR_C"/>
</dbReference>
<keyword evidence="1" id="KW-0805">Transcription regulation</keyword>
<dbReference type="InterPro" id="IPR050109">
    <property type="entry name" value="HTH-type_TetR-like_transc_reg"/>
</dbReference>
<gene>
    <name evidence="7" type="ORF">Ga0074812_101452</name>
</gene>
<evidence type="ECO:0000256" key="2">
    <source>
        <dbReference type="ARBA" id="ARBA00023125"/>
    </source>
</evidence>
<keyword evidence="3" id="KW-0804">Transcription</keyword>
<evidence type="ECO:0000259" key="6">
    <source>
        <dbReference type="PROSITE" id="PS50977"/>
    </source>
</evidence>
<feature type="region of interest" description="Disordered" evidence="5">
    <location>
        <begin position="1"/>
        <end position="32"/>
    </location>
</feature>
<dbReference type="InterPro" id="IPR036271">
    <property type="entry name" value="Tet_transcr_reg_TetR-rel_C_sf"/>
</dbReference>
<evidence type="ECO:0000256" key="5">
    <source>
        <dbReference type="SAM" id="MobiDB-lite"/>
    </source>
</evidence>
<dbReference type="Gene3D" id="1.10.10.60">
    <property type="entry name" value="Homeodomain-like"/>
    <property type="match status" value="1"/>
</dbReference>
<dbReference type="SUPFAM" id="SSF48498">
    <property type="entry name" value="Tetracyclin repressor-like, C-terminal domain"/>
    <property type="match status" value="1"/>
</dbReference>
<sequence>MVPVGPGSGRPGLDQTGAGRSGPGRSGPGRPRSERARLAILDAAADLLIEGGLAAATMEAIAARAGVSKVTIYKWWPSRGAVAVDAYFHRYRPEMGMFDSGDLARDLTAQITLMVDAFRGRAGAIMAELIGAAQTDAVLADQLRALWIKPRRDAGTILIQGAVDRGELRPDLDIQIALDQLFGPLYFRLLVRHLPLGDPMPAALVRAFLDGAR</sequence>
<dbReference type="PRINTS" id="PR00455">
    <property type="entry name" value="HTHTETR"/>
</dbReference>
<name>A0A0S4QFJ6_9ACTN</name>
<dbReference type="Proteomes" id="UP000198802">
    <property type="component" value="Unassembled WGS sequence"/>
</dbReference>
<reference evidence="8" key="1">
    <citation type="submission" date="2015-11" db="EMBL/GenBank/DDBJ databases">
        <authorList>
            <person name="Varghese N."/>
        </authorList>
    </citation>
    <scope>NUCLEOTIDE SEQUENCE [LARGE SCALE GENOMIC DNA]</scope>
    <source>
        <strain evidence="8">DSM 45899</strain>
    </source>
</reference>
<evidence type="ECO:0000256" key="1">
    <source>
        <dbReference type="ARBA" id="ARBA00023015"/>
    </source>
</evidence>
<evidence type="ECO:0000256" key="4">
    <source>
        <dbReference type="PROSITE-ProRule" id="PRU00335"/>
    </source>
</evidence>
<dbReference type="PANTHER" id="PTHR30055:SF148">
    <property type="entry name" value="TETR-FAMILY TRANSCRIPTIONAL REGULATOR"/>
    <property type="match status" value="1"/>
</dbReference>
<evidence type="ECO:0000256" key="3">
    <source>
        <dbReference type="ARBA" id="ARBA00023163"/>
    </source>
</evidence>
<dbReference type="Pfam" id="PF00440">
    <property type="entry name" value="TetR_N"/>
    <property type="match status" value="1"/>
</dbReference>
<keyword evidence="8" id="KW-1185">Reference proteome</keyword>